<evidence type="ECO:0000256" key="7">
    <source>
        <dbReference type="SAM" id="MobiDB-lite"/>
    </source>
</evidence>
<evidence type="ECO:0000256" key="5">
    <source>
        <dbReference type="ARBA" id="ARBA00023242"/>
    </source>
</evidence>
<dbReference type="InterPro" id="IPR051027">
    <property type="entry name" value="bZIP_transcription_factors"/>
</dbReference>
<dbReference type="CDD" id="cd14687">
    <property type="entry name" value="bZIP_ATF2"/>
    <property type="match status" value="1"/>
</dbReference>
<dbReference type="PROSITE" id="PS00036">
    <property type="entry name" value="BZIP_BASIC"/>
    <property type="match status" value="1"/>
</dbReference>
<dbReference type="InterPro" id="IPR002112">
    <property type="entry name" value="Leuzip_Jun"/>
</dbReference>
<feature type="compositionally biased region" description="Basic and acidic residues" evidence="7">
    <location>
        <begin position="150"/>
        <end position="159"/>
    </location>
</feature>
<dbReference type="OMA" id="DRWVENE"/>
<feature type="region of interest" description="Disordered" evidence="7">
    <location>
        <begin position="93"/>
        <end position="162"/>
    </location>
</feature>
<evidence type="ECO:0000313" key="10">
    <source>
        <dbReference type="Proteomes" id="UP000034112"/>
    </source>
</evidence>
<dbReference type="SUPFAM" id="SSF57959">
    <property type="entry name" value="Leucine zipper domain"/>
    <property type="match status" value="1"/>
</dbReference>
<keyword evidence="2" id="KW-0805">Transcription regulation</keyword>
<dbReference type="AlphaFoldDB" id="A0A0F9XKW8"/>
<accession>A0A0F9XKW8</accession>
<keyword evidence="5" id="KW-0539">Nucleus</keyword>
<dbReference type="EMBL" id="JOKZ01000048">
    <property type="protein sequence ID" value="KKP05486.1"/>
    <property type="molecule type" value="Genomic_DNA"/>
</dbReference>
<evidence type="ECO:0000259" key="8">
    <source>
        <dbReference type="PROSITE" id="PS50217"/>
    </source>
</evidence>
<dbReference type="SMART" id="SM00338">
    <property type="entry name" value="BRLZ"/>
    <property type="match status" value="1"/>
</dbReference>
<dbReference type="GO" id="GO:0003677">
    <property type="term" value="F:DNA binding"/>
    <property type="evidence" value="ECO:0007669"/>
    <property type="project" value="UniProtKB-KW"/>
</dbReference>
<dbReference type="PANTHER" id="PTHR19304">
    <property type="entry name" value="CYCLIC-AMP RESPONSE ELEMENT BINDING PROTEIN"/>
    <property type="match status" value="1"/>
</dbReference>
<dbReference type="Gene3D" id="1.20.5.170">
    <property type="match status" value="1"/>
</dbReference>
<dbReference type="InterPro" id="IPR046347">
    <property type="entry name" value="bZIP_sf"/>
</dbReference>
<dbReference type="OrthoDB" id="295274at2759"/>
<dbReference type="Pfam" id="PF00170">
    <property type="entry name" value="bZIP_1"/>
    <property type="match status" value="1"/>
</dbReference>
<keyword evidence="6" id="KW-0175">Coiled coil</keyword>
<name>A0A0F9XKW8_TRIHA</name>
<keyword evidence="4" id="KW-0804">Transcription</keyword>
<feature type="compositionally biased region" description="Polar residues" evidence="7">
    <location>
        <begin position="93"/>
        <end position="126"/>
    </location>
</feature>
<gene>
    <name evidence="9" type="ORF">THAR02_02446</name>
</gene>
<evidence type="ECO:0000256" key="1">
    <source>
        <dbReference type="ARBA" id="ARBA00004123"/>
    </source>
</evidence>
<comment type="caution">
    <text evidence="9">The sequence shown here is derived from an EMBL/GenBank/DDBJ whole genome shotgun (WGS) entry which is preliminary data.</text>
</comment>
<protein>
    <recommendedName>
        <fullName evidence="8">BZIP domain-containing protein</fullName>
    </recommendedName>
</protein>
<proteinExistence type="predicted"/>
<dbReference type="GO" id="GO:0005634">
    <property type="term" value="C:nucleus"/>
    <property type="evidence" value="ECO:0007669"/>
    <property type="project" value="UniProtKB-SubCell"/>
</dbReference>
<organism evidence="9 10">
    <name type="scientific">Trichoderma harzianum</name>
    <name type="common">Hypocrea lixii</name>
    <dbReference type="NCBI Taxonomy" id="5544"/>
    <lineage>
        <taxon>Eukaryota</taxon>
        <taxon>Fungi</taxon>
        <taxon>Dikarya</taxon>
        <taxon>Ascomycota</taxon>
        <taxon>Pezizomycotina</taxon>
        <taxon>Sordariomycetes</taxon>
        <taxon>Hypocreomycetidae</taxon>
        <taxon>Hypocreales</taxon>
        <taxon>Hypocreaceae</taxon>
        <taxon>Trichoderma</taxon>
    </lineage>
</organism>
<evidence type="ECO:0000256" key="4">
    <source>
        <dbReference type="ARBA" id="ARBA00023163"/>
    </source>
</evidence>
<evidence type="ECO:0000256" key="2">
    <source>
        <dbReference type="ARBA" id="ARBA00023015"/>
    </source>
</evidence>
<sequence length="276" mass="30973">MTAALIDPQLELMDQGAAILGTAIQDTAIQDTAIQGMQYQYPLPTTTFEPWNSMFESIGEFPRSAQGNMDLMDSNLHSDESSSVTFSLGTEQDMQFSLSPPGNTANVDESPGNTSVSTRLSETGPSTDKKTTKATTTANTRVKKPRRRRSETEKKEQIKQRNRVAASKCRQKKKEKVDELKEIKQSLEARNHDLHVEYQRLRQEIGQVKSDLIHHTECNDPNIDRWVENEARGYVQKLVRSDEQQRTASICSSDGYTEAMRVSSIHESGDPYMGLG</sequence>
<reference evidence="10" key="1">
    <citation type="journal article" date="2015" name="Genome Announc.">
        <title>Draft whole-genome sequence of the biocontrol agent Trichoderma harzianum T6776.</title>
        <authorList>
            <person name="Baroncelli R."/>
            <person name="Piaggeschi G."/>
            <person name="Fiorini L."/>
            <person name="Bertolini E."/>
            <person name="Zapparata A."/>
            <person name="Pe M.E."/>
            <person name="Sarrocco S."/>
            <person name="Vannacci G."/>
        </authorList>
    </citation>
    <scope>NUCLEOTIDE SEQUENCE [LARGE SCALE GENOMIC DNA]</scope>
    <source>
        <strain evidence="10">T6776</strain>
    </source>
</reference>
<dbReference type="GO" id="GO:0003700">
    <property type="term" value="F:DNA-binding transcription factor activity"/>
    <property type="evidence" value="ECO:0007669"/>
    <property type="project" value="InterPro"/>
</dbReference>
<evidence type="ECO:0000256" key="6">
    <source>
        <dbReference type="SAM" id="Coils"/>
    </source>
</evidence>
<evidence type="ECO:0000313" key="9">
    <source>
        <dbReference type="EMBL" id="KKP05486.1"/>
    </source>
</evidence>
<evidence type="ECO:0000256" key="3">
    <source>
        <dbReference type="ARBA" id="ARBA00023125"/>
    </source>
</evidence>
<feature type="domain" description="BZIP" evidence="8">
    <location>
        <begin position="152"/>
        <end position="215"/>
    </location>
</feature>
<comment type="subcellular location">
    <subcellularLocation>
        <location evidence="1">Nucleus</location>
    </subcellularLocation>
</comment>
<keyword evidence="3" id="KW-0238">DNA-binding</keyword>
<dbReference type="InterPro" id="IPR004827">
    <property type="entry name" value="bZIP"/>
</dbReference>
<feature type="coiled-coil region" evidence="6">
    <location>
        <begin position="170"/>
        <end position="204"/>
    </location>
</feature>
<dbReference type="PRINTS" id="PR00043">
    <property type="entry name" value="LEUZIPPRJUN"/>
</dbReference>
<dbReference type="PROSITE" id="PS50217">
    <property type="entry name" value="BZIP"/>
    <property type="match status" value="1"/>
</dbReference>
<dbReference type="Proteomes" id="UP000034112">
    <property type="component" value="Unassembled WGS sequence"/>
</dbReference>